<comment type="caution">
    <text evidence="2">The sequence shown here is derived from an EMBL/GenBank/DDBJ whole genome shotgun (WGS) entry which is preliminary data.</text>
</comment>
<sequence>MVSRVALVSLVGLVCLTFLTFYVTMANRAGKSTKKPAMTSETFSAEESKGGSVTMANHSGNSRKSTGGNVTVGNGAGNSITKMSDDTVANVAGAEHGKTLRAAVMIIGHARSLVWDMVCHNIKIRLVDALAKPPTDSESAESVQWQVDVFLFLSLNDKDSRRTPGRLKQVYQGPGILQPCIKKLKPVHVEFMPPIYKPPEKHGCSKGHEPEYIAQSKGKFLQEKGFPQRLFSQCKRVDIAQDYILSTFDPRFRRDYAAFVKTRPDAVYLTELPPLWSFNLSRITEAAGAYPDAFVLVPRGCHVWPPECLSCKNTAAPRCNRTMDRDYDPRVHPVLARAVERNYFNRIHPKLPEEQTSRIDRFGFLNLECRRWKGLMLKHTPEQWPGIQLCEEEAKKFLQANPPEDPES</sequence>
<evidence type="ECO:0000256" key="1">
    <source>
        <dbReference type="SAM" id="MobiDB-lite"/>
    </source>
</evidence>
<evidence type="ECO:0000313" key="3">
    <source>
        <dbReference type="EMBL" id="CAL1127128.1"/>
    </source>
</evidence>
<evidence type="ECO:0000313" key="4">
    <source>
        <dbReference type="Proteomes" id="UP001152797"/>
    </source>
</evidence>
<dbReference type="Proteomes" id="UP001152797">
    <property type="component" value="Unassembled WGS sequence"/>
</dbReference>
<protein>
    <submittedName>
        <fullName evidence="2">Uncharacterized protein</fullName>
    </submittedName>
</protein>
<dbReference type="AlphaFoldDB" id="A0A9P1BHV4"/>
<proteinExistence type="predicted"/>
<dbReference type="EMBL" id="CAMXCT020000095">
    <property type="protein sequence ID" value="CAL1127128.1"/>
    <property type="molecule type" value="Genomic_DNA"/>
</dbReference>
<accession>A0A9P1BHV4</accession>
<reference evidence="3" key="2">
    <citation type="submission" date="2024-04" db="EMBL/GenBank/DDBJ databases">
        <authorList>
            <person name="Chen Y."/>
            <person name="Shah S."/>
            <person name="Dougan E. K."/>
            <person name="Thang M."/>
            <person name="Chan C."/>
        </authorList>
    </citation>
    <scope>NUCLEOTIDE SEQUENCE [LARGE SCALE GENOMIC DNA]</scope>
</reference>
<dbReference type="OrthoDB" id="406199at2759"/>
<keyword evidence="4" id="KW-1185">Reference proteome</keyword>
<gene>
    <name evidence="2" type="ORF">C1SCF055_LOCUS2216</name>
</gene>
<feature type="compositionally biased region" description="Polar residues" evidence="1">
    <location>
        <begin position="54"/>
        <end position="65"/>
    </location>
</feature>
<dbReference type="EMBL" id="CAMXCT010000095">
    <property type="protein sequence ID" value="CAI3973753.1"/>
    <property type="molecule type" value="Genomic_DNA"/>
</dbReference>
<name>A0A9P1BHV4_9DINO</name>
<feature type="region of interest" description="Disordered" evidence="1">
    <location>
        <begin position="33"/>
        <end position="77"/>
    </location>
</feature>
<evidence type="ECO:0000313" key="2">
    <source>
        <dbReference type="EMBL" id="CAI3973753.1"/>
    </source>
</evidence>
<dbReference type="EMBL" id="CAMXCT030000095">
    <property type="protein sequence ID" value="CAL4761065.1"/>
    <property type="molecule type" value="Genomic_DNA"/>
</dbReference>
<reference evidence="2" key="1">
    <citation type="submission" date="2022-10" db="EMBL/GenBank/DDBJ databases">
        <authorList>
            <person name="Chen Y."/>
            <person name="Dougan E. K."/>
            <person name="Chan C."/>
            <person name="Rhodes N."/>
            <person name="Thang M."/>
        </authorList>
    </citation>
    <scope>NUCLEOTIDE SEQUENCE</scope>
</reference>
<organism evidence="2">
    <name type="scientific">Cladocopium goreaui</name>
    <dbReference type="NCBI Taxonomy" id="2562237"/>
    <lineage>
        <taxon>Eukaryota</taxon>
        <taxon>Sar</taxon>
        <taxon>Alveolata</taxon>
        <taxon>Dinophyceae</taxon>
        <taxon>Suessiales</taxon>
        <taxon>Symbiodiniaceae</taxon>
        <taxon>Cladocopium</taxon>
    </lineage>
</organism>